<dbReference type="STRING" id="1314781.A0A165DVM5"/>
<organism evidence="6 7">
    <name type="scientific">Exidia glandulosa HHB12029</name>
    <dbReference type="NCBI Taxonomy" id="1314781"/>
    <lineage>
        <taxon>Eukaryota</taxon>
        <taxon>Fungi</taxon>
        <taxon>Dikarya</taxon>
        <taxon>Basidiomycota</taxon>
        <taxon>Agaricomycotina</taxon>
        <taxon>Agaricomycetes</taxon>
        <taxon>Auriculariales</taxon>
        <taxon>Exidiaceae</taxon>
        <taxon>Exidia</taxon>
    </lineage>
</organism>
<keyword evidence="7" id="KW-1185">Reference proteome</keyword>
<proteinExistence type="predicted"/>
<dbReference type="PROSITE" id="PS50865">
    <property type="entry name" value="ZF_MYND_2"/>
    <property type="match status" value="1"/>
</dbReference>
<evidence type="ECO:0000256" key="2">
    <source>
        <dbReference type="ARBA" id="ARBA00022771"/>
    </source>
</evidence>
<evidence type="ECO:0000259" key="5">
    <source>
        <dbReference type="PROSITE" id="PS50865"/>
    </source>
</evidence>
<protein>
    <recommendedName>
        <fullName evidence="5">MYND-type domain-containing protein</fullName>
    </recommendedName>
</protein>
<feature type="domain" description="MYND-type" evidence="5">
    <location>
        <begin position="383"/>
        <end position="436"/>
    </location>
</feature>
<gene>
    <name evidence="6" type="ORF">EXIGLDRAFT_841450</name>
</gene>
<dbReference type="InParanoid" id="A0A165DVM5"/>
<dbReference type="OrthoDB" id="5945798at2759"/>
<evidence type="ECO:0000256" key="1">
    <source>
        <dbReference type="ARBA" id="ARBA00022723"/>
    </source>
</evidence>
<keyword evidence="1" id="KW-0479">Metal-binding</keyword>
<reference evidence="6 7" key="1">
    <citation type="journal article" date="2016" name="Mol. Biol. Evol.">
        <title>Comparative Genomics of Early-Diverging Mushroom-Forming Fungi Provides Insights into the Origins of Lignocellulose Decay Capabilities.</title>
        <authorList>
            <person name="Nagy L.G."/>
            <person name="Riley R."/>
            <person name="Tritt A."/>
            <person name="Adam C."/>
            <person name="Daum C."/>
            <person name="Floudas D."/>
            <person name="Sun H."/>
            <person name="Yadav J.S."/>
            <person name="Pangilinan J."/>
            <person name="Larsson K.H."/>
            <person name="Matsuura K."/>
            <person name="Barry K."/>
            <person name="Labutti K."/>
            <person name="Kuo R."/>
            <person name="Ohm R.A."/>
            <person name="Bhattacharya S.S."/>
            <person name="Shirouzu T."/>
            <person name="Yoshinaga Y."/>
            <person name="Martin F.M."/>
            <person name="Grigoriev I.V."/>
            <person name="Hibbett D.S."/>
        </authorList>
    </citation>
    <scope>NUCLEOTIDE SEQUENCE [LARGE SCALE GENOMIC DNA]</scope>
    <source>
        <strain evidence="6 7">HHB12029</strain>
    </source>
</reference>
<keyword evidence="2 4" id="KW-0863">Zinc-finger</keyword>
<dbReference type="EMBL" id="KV426187">
    <property type="protein sequence ID" value="KZV85466.1"/>
    <property type="molecule type" value="Genomic_DNA"/>
</dbReference>
<name>A0A165DVM5_EXIGL</name>
<keyword evidence="3" id="KW-0862">Zinc</keyword>
<dbReference type="Pfam" id="PF01753">
    <property type="entry name" value="zf-MYND"/>
    <property type="match status" value="1"/>
</dbReference>
<dbReference type="Proteomes" id="UP000077266">
    <property type="component" value="Unassembled WGS sequence"/>
</dbReference>
<evidence type="ECO:0000313" key="6">
    <source>
        <dbReference type="EMBL" id="KZV85466.1"/>
    </source>
</evidence>
<dbReference type="InterPro" id="IPR002893">
    <property type="entry name" value="Znf_MYND"/>
</dbReference>
<sequence length="542" mass="61458">MDYLATATAFAVGLRNVQRPLCCPFCFDELADLLDDMALEELRTTCHDFWNGCIGVVTALRTGDDSDFAALEEHFTRVAQRCTNRLHRVAAVYSYVRTDSPRSDLYCTFFAAVFQCVFRGLTGGDKAVTERTMVRPQHGFNSRRNHTWPTSVADLFPVGERETVQALIFWCTQLISPHPLNVISQLLVVARPILLPLLMQEPEHGRLVWSLVQCLDPVTTTRALPAHSDPNIWPGGQAPCENPRNWLSLDWIIEDEGRWAYGAAAMFLFNLRVGVDSSTEDGDNFTIGYEGVLLPFLQRGILAVHNDDDGLPVEDLSRQLVHYVNGIQERLQLADSTLSLGFRRVRHAIKVESAKDFEFSVATPILLYLHLWYKNRACFGPDCALPVQRNVASSRPFPFCSGCKFARYCSKTCQKRDWKELRTPGLVSAYSHKELCPVYRRLLAQPGLSMNQESGIKSFQEAFHGPDVCIDDHDLEVLLSIAMESDIPKVWKLLVIHLIKPAWDKNDWEEIQSARFTSDEGVLARLRRQEEELAREEDSCYS</sequence>
<accession>A0A165DVM5</accession>
<dbReference type="SUPFAM" id="SSF144232">
    <property type="entry name" value="HIT/MYND zinc finger-like"/>
    <property type="match status" value="1"/>
</dbReference>
<dbReference type="AlphaFoldDB" id="A0A165DVM5"/>
<evidence type="ECO:0000256" key="4">
    <source>
        <dbReference type="PROSITE-ProRule" id="PRU00134"/>
    </source>
</evidence>
<dbReference type="GO" id="GO:0008270">
    <property type="term" value="F:zinc ion binding"/>
    <property type="evidence" value="ECO:0007669"/>
    <property type="project" value="UniProtKB-KW"/>
</dbReference>
<dbReference type="Gene3D" id="6.10.140.2220">
    <property type="match status" value="1"/>
</dbReference>
<evidence type="ECO:0000256" key="3">
    <source>
        <dbReference type="ARBA" id="ARBA00022833"/>
    </source>
</evidence>
<evidence type="ECO:0000313" key="7">
    <source>
        <dbReference type="Proteomes" id="UP000077266"/>
    </source>
</evidence>